<organism evidence="1 2">
    <name type="scientific">Sclerotinia sclerotiorum (strain ATCC 18683 / 1980 / Ss-1)</name>
    <name type="common">White mold</name>
    <name type="synonym">Whetzelinia sclerotiorum</name>
    <dbReference type="NCBI Taxonomy" id="665079"/>
    <lineage>
        <taxon>Eukaryota</taxon>
        <taxon>Fungi</taxon>
        <taxon>Dikarya</taxon>
        <taxon>Ascomycota</taxon>
        <taxon>Pezizomycotina</taxon>
        <taxon>Leotiomycetes</taxon>
        <taxon>Helotiales</taxon>
        <taxon>Sclerotiniaceae</taxon>
        <taxon>Sclerotinia</taxon>
    </lineage>
</organism>
<dbReference type="KEGG" id="ssl:SS1G_08140"/>
<accession>A0A1D9QCQ0</accession>
<protein>
    <submittedName>
        <fullName evidence="1">Uncharacterized protein</fullName>
    </submittedName>
</protein>
<dbReference type="Proteomes" id="UP000177798">
    <property type="component" value="Chromosome 10"/>
</dbReference>
<evidence type="ECO:0000313" key="1">
    <source>
        <dbReference type="EMBL" id="APA12730.1"/>
    </source>
</evidence>
<dbReference type="OrthoDB" id="3473305at2759"/>
<dbReference type="EMBL" id="CP017823">
    <property type="protein sequence ID" value="APA12730.1"/>
    <property type="molecule type" value="Genomic_DNA"/>
</dbReference>
<name>A0A1D9QCQ0_SCLS1</name>
<gene>
    <name evidence="1" type="ORF">sscle_10g075000</name>
</gene>
<sequence length="168" mass="19156">MGTVIFDPRIDMVLMEVDRFNATPMTLFRFKRSPQARILKDVRYFCIRTLYQVDEAPRIFDDALGHIIALILPSLETLIYDPGSEPRPGCGSSYGGNNGNCDQDLSSSSRIDIARKQADFQELYLQRICESLEKCKRCGMNPEWNIPRVLSTLDIHGEKVDVQRILGQ</sequence>
<proteinExistence type="predicted"/>
<dbReference type="AlphaFoldDB" id="A0A1D9QCQ0"/>
<reference evidence="2" key="1">
    <citation type="journal article" date="2017" name="Genome Biol. Evol.">
        <title>The complete genome sequence of the phytopathogenic fungus Sclerotinia sclerotiorum reveals insights into the genome architecture of broad host range pathogens.</title>
        <authorList>
            <person name="Derbyshire M."/>
            <person name="Denton-Giles M."/>
            <person name="Hegedus D."/>
            <person name="Seifbarghy S."/>
            <person name="Rollins J."/>
            <person name="van Kan J."/>
            <person name="Seidl M.F."/>
            <person name="Faino L."/>
            <person name="Mbengue M."/>
            <person name="Navaud O."/>
            <person name="Raffaele S."/>
            <person name="Hammond-Kosack K."/>
            <person name="Heard S."/>
            <person name="Oliver R."/>
        </authorList>
    </citation>
    <scope>NUCLEOTIDE SEQUENCE [LARGE SCALE GENOMIC DNA]</scope>
    <source>
        <strain evidence="2">ATCC 18683 / 1980 / Ss-1</strain>
    </source>
</reference>
<dbReference type="OMA" id="EWNIPRV"/>
<evidence type="ECO:0000313" key="2">
    <source>
        <dbReference type="Proteomes" id="UP000177798"/>
    </source>
</evidence>
<dbReference type="RefSeq" id="XP_001590400.1">
    <property type="nucleotide sequence ID" value="XM_001590350.1"/>
</dbReference>
<dbReference type="VEuPathDB" id="FungiDB:sscle_10g075000"/>